<feature type="compositionally biased region" description="Low complexity" evidence="1">
    <location>
        <begin position="147"/>
        <end position="189"/>
    </location>
</feature>
<feature type="region of interest" description="Disordered" evidence="1">
    <location>
        <begin position="138"/>
        <end position="190"/>
    </location>
</feature>
<gene>
    <name evidence="3" type="ORF">TTHERM_000463588</name>
</gene>
<dbReference type="KEGG" id="tet:TTHERM_000463588"/>
<protein>
    <submittedName>
        <fullName evidence="3">Transmembrane protein, putative</fullName>
    </submittedName>
</protein>
<name>W7X8N4_TETTS</name>
<dbReference type="AlphaFoldDB" id="W7X8N4"/>
<evidence type="ECO:0000313" key="4">
    <source>
        <dbReference type="Proteomes" id="UP000009168"/>
    </source>
</evidence>
<keyword evidence="2" id="KW-0472">Membrane</keyword>
<keyword evidence="4" id="KW-1185">Reference proteome</keyword>
<evidence type="ECO:0000313" key="3">
    <source>
        <dbReference type="EMBL" id="EWS73712.1"/>
    </source>
</evidence>
<dbReference type="Proteomes" id="UP000009168">
    <property type="component" value="Unassembled WGS sequence"/>
</dbReference>
<sequence>MVCSNKCLPGTELYYFNEQISLCMVYCGNGIIAINKNSCSSSNQCINGTQWSDSEKKCKIQQAFCSVPDIYVQLCPNCSLVTNPTDCQNSCQVQQYYDYKSQKCMFYCFKGVIAQDQASCQSSNLCIDGFTSSDQGKCDPIKKDENNNQGGQANPNNNQGGQVNPNNNQGGQVNPKNNQDGQVNSNNNQSTSKYEQNSLIVNIMISLIAVLIIIILAASFFVLRKFKTFQKVYETINNLESRQKIHIDKINNQQLEIDSLKITINTNNQLQNNQFEIYLNQNGEDQALQGENDSQKTLKQLENDIILQQQYSKQNYQENPLLQEQVNQQNTQFKYDSQTGVFA</sequence>
<dbReference type="RefSeq" id="XP_012653750.1">
    <property type="nucleotide sequence ID" value="XM_012798296.1"/>
</dbReference>
<dbReference type="EMBL" id="GG662650">
    <property type="protein sequence ID" value="EWS73712.1"/>
    <property type="molecule type" value="Genomic_DNA"/>
</dbReference>
<feature type="transmembrane region" description="Helical" evidence="2">
    <location>
        <begin position="199"/>
        <end position="223"/>
    </location>
</feature>
<keyword evidence="2" id="KW-1133">Transmembrane helix</keyword>
<organism evidence="3 4">
    <name type="scientific">Tetrahymena thermophila (strain SB210)</name>
    <dbReference type="NCBI Taxonomy" id="312017"/>
    <lineage>
        <taxon>Eukaryota</taxon>
        <taxon>Sar</taxon>
        <taxon>Alveolata</taxon>
        <taxon>Ciliophora</taxon>
        <taxon>Intramacronucleata</taxon>
        <taxon>Oligohymenophorea</taxon>
        <taxon>Hymenostomatida</taxon>
        <taxon>Tetrahymenina</taxon>
        <taxon>Tetrahymenidae</taxon>
        <taxon>Tetrahymena</taxon>
    </lineage>
</organism>
<dbReference type="GeneID" id="24439112"/>
<reference evidence="4" key="1">
    <citation type="journal article" date="2006" name="PLoS Biol.">
        <title>Macronuclear genome sequence of the ciliate Tetrahymena thermophila, a model eukaryote.</title>
        <authorList>
            <person name="Eisen J.A."/>
            <person name="Coyne R.S."/>
            <person name="Wu M."/>
            <person name="Wu D."/>
            <person name="Thiagarajan M."/>
            <person name="Wortman J.R."/>
            <person name="Badger J.H."/>
            <person name="Ren Q."/>
            <person name="Amedeo P."/>
            <person name="Jones K.M."/>
            <person name="Tallon L.J."/>
            <person name="Delcher A.L."/>
            <person name="Salzberg S.L."/>
            <person name="Silva J.C."/>
            <person name="Haas B.J."/>
            <person name="Majoros W.H."/>
            <person name="Farzad M."/>
            <person name="Carlton J.M."/>
            <person name="Smith R.K. Jr."/>
            <person name="Garg J."/>
            <person name="Pearlman R.E."/>
            <person name="Karrer K.M."/>
            <person name="Sun L."/>
            <person name="Manning G."/>
            <person name="Elde N.C."/>
            <person name="Turkewitz A.P."/>
            <person name="Asai D.J."/>
            <person name="Wilkes D.E."/>
            <person name="Wang Y."/>
            <person name="Cai H."/>
            <person name="Collins K."/>
            <person name="Stewart B.A."/>
            <person name="Lee S.R."/>
            <person name="Wilamowska K."/>
            <person name="Weinberg Z."/>
            <person name="Ruzzo W.L."/>
            <person name="Wloga D."/>
            <person name="Gaertig J."/>
            <person name="Frankel J."/>
            <person name="Tsao C.-C."/>
            <person name="Gorovsky M.A."/>
            <person name="Keeling P.J."/>
            <person name="Waller R.F."/>
            <person name="Patron N.J."/>
            <person name="Cherry J.M."/>
            <person name="Stover N.A."/>
            <person name="Krieger C.J."/>
            <person name="del Toro C."/>
            <person name="Ryder H.F."/>
            <person name="Williamson S.C."/>
            <person name="Barbeau R.A."/>
            <person name="Hamilton E.P."/>
            <person name="Orias E."/>
        </authorList>
    </citation>
    <scope>NUCLEOTIDE SEQUENCE [LARGE SCALE GENOMIC DNA]</scope>
    <source>
        <strain evidence="4">SB210</strain>
    </source>
</reference>
<proteinExistence type="predicted"/>
<accession>W7X8N4</accession>
<dbReference type="InParanoid" id="W7X8N4"/>
<keyword evidence="2 3" id="KW-0812">Transmembrane</keyword>
<evidence type="ECO:0000256" key="1">
    <source>
        <dbReference type="SAM" id="MobiDB-lite"/>
    </source>
</evidence>
<evidence type="ECO:0000256" key="2">
    <source>
        <dbReference type="SAM" id="Phobius"/>
    </source>
</evidence>